<accession>A0A0G1QDZ6</accession>
<organism evidence="2 3">
    <name type="scientific">Berkelbacteria bacterium GW2011_GWA2_46_7</name>
    <dbReference type="NCBI Taxonomy" id="1618335"/>
    <lineage>
        <taxon>Bacteria</taxon>
        <taxon>Candidatus Berkelbacteria</taxon>
    </lineage>
</organism>
<reference evidence="2 3" key="1">
    <citation type="journal article" date="2015" name="Nature">
        <title>rRNA introns, odd ribosomes, and small enigmatic genomes across a large radiation of phyla.</title>
        <authorList>
            <person name="Brown C.T."/>
            <person name="Hug L.A."/>
            <person name="Thomas B.C."/>
            <person name="Sharon I."/>
            <person name="Castelle C.J."/>
            <person name="Singh A."/>
            <person name="Wilkins M.J."/>
            <person name="Williams K.H."/>
            <person name="Banfield J.F."/>
        </authorList>
    </citation>
    <scope>NUCLEOTIDE SEQUENCE [LARGE SCALE GENOMIC DNA]</scope>
</reference>
<feature type="chain" id="PRO_5002539136" description="TPM domain-containing protein" evidence="1">
    <location>
        <begin position="24"/>
        <end position="178"/>
    </location>
</feature>
<dbReference type="Proteomes" id="UP000034487">
    <property type="component" value="Unassembled WGS sequence"/>
</dbReference>
<protein>
    <recommendedName>
        <fullName evidence="4">TPM domain-containing protein</fullName>
    </recommendedName>
</protein>
<evidence type="ECO:0000256" key="1">
    <source>
        <dbReference type="SAM" id="SignalP"/>
    </source>
</evidence>
<feature type="non-terminal residue" evidence="2">
    <location>
        <position position="178"/>
    </location>
</feature>
<comment type="caution">
    <text evidence="2">The sequence shown here is derived from an EMBL/GenBank/DDBJ whole genome shotgun (WGS) entry which is preliminary data.</text>
</comment>
<sequence>MNSVGRFLTSLAVALMAVSAASAQTYDPATTKVAIVPIINDSADPWQDLKDRQRAEGAKYVLEAFTTRGFVMVNAEEVNKAIANLKIDFNDDEQRSRANLFKIGNECGANLVIFVVIVESKQTTNNTIFTSRTNGYATVKLWLVDAGKQEAILNAVKLQGRSTGSGFVPGRGSERQVV</sequence>
<evidence type="ECO:0000313" key="2">
    <source>
        <dbReference type="EMBL" id="KKU43226.1"/>
    </source>
</evidence>
<evidence type="ECO:0008006" key="4">
    <source>
        <dbReference type="Google" id="ProtNLM"/>
    </source>
</evidence>
<feature type="signal peptide" evidence="1">
    <location>
        <begin position="1"/>
        <end position="23"/>
    </location>
</feature>
<keyword evidence="1" id="KW-0732">Signal</keyword>
<dbReference type="Gene3D" id="3.40.50.10610">
    <property type="entry name" value="ABC-type transport auxiliary lipoprotein component"/>
    <property type="match status" value="1"/>
</dbReference>
<dbReference type="EMBL" id="LCMV01000032">
    <property type="protein sequence ID" value="KKU43226.1"/>
    <property type="molecule type" value="Genomic_DNA"/>
</dbReference>
<proteinExistence type="predicted"/>
<gene>
    <name evidence="2" type="ORF">UX60_C0032G0016</name>
</gene>
<dbReference type="AlphaFoldDB" id="A0A0G1QDZ6"/>
<evidence type="ECO:0000313" key="3">
    <source>
        <dbReference type="Proteomes" id="UP000034487"/>
    </source>
</evidence>
<name>A0A0G1QDZ6_9BACT</name>